<dbReference type="AlphaFoldDB" id="A0AAD7DPS6"/>
<name>A0AAD7DPS6_MYCRO</name>
<dbReference type="Proteomes" id="UP001221757">
    <property type="component" value="Unassembled WGS sequence"/>
</dbReference>
<organism evidence="2 3">
    <name type="scientific">Mycena rosella</name>
    <name type="common">Pink bonnet</name>
    <name type="synonym">Agaricus rosellus</name>
    <dbReference type="NCBI Taxonomy" id="1033263"/>
    <lineage>
        <taxon>Eukaryota</taxon>
        <taxon>Fungi</taxon>
        <taxon>Dikarya</taxon>
        <taxon>Basidiomycota</taxon>
        <taxon>Agaricomycotina</taxon>
        <taxon>Agaricomycetes</taxon>
        <taxon>Agaricomycetidae</taxon>
        <taxon>Agaricales</taxon>
        <taxon>Marasmiineae</taxon>
        <taxon>Mycenaceae</taxon>
        <taxon>Mycena</taxon>
    </lineage>
</organism>
<accession>A0AAD7DPS6</accession>
<feature type="region of interest" description="Disordered" evidence="1">
    <location>
        <begin position="163"/>
        <end position="189"/>
    </location>
</feature>
<feature type="compositionally biased region" description="Low complexity" evidence="1">
    <location>
        <begin position="43"/>
        <end position="57"/>
    </location>
</feature>
<feature type="compositionally biased region" description="Basic and acidic residues" evidence="1">
    <location>
        <begin position="175"/>
        <end position="189"/>
    </location>
</feature>
<evidence type="ECO:0000313" key="2">
    <source>
        <dbReference type="EMBL" id="KAJ7696262.1"/>
    </source>
</evidence>
<gene>
    <name evidence="2" type="ORF">B0H17DRAFT_1198183</name>
</gene>
<evidence type="ECO:0000256" key="1">
    <source>
        <dbReference type="SAM" id="MobiDB-lite"/>
    </source>
</evidence>
<evidence type="ECO:0000313" key="3">
    <source>
        <dbReference type="Proteomes" id="UP001221757"/>
    </source>
</evidence>
<reference evidence="2" key="1">
    <citation type="submission" date="2023-03" db="EMBL/GenBank/DDBJ databases">
        <title>Massive genome expansion in bonnet fungi (Mycena s.s.) driven by repeated elements and novel gene families across ecological guilds.</title>
        <authorList>
            <consortium name="Lawrence Berkeley National Laboratory"/>
            <person name="Harder C.B."/>
            <person name="Miyauchi S."/>
            <person name="Viragh M."/>
            <person name="Kuo A."/>
            <person name="Thoen E."/>
            <person name="Andreopoulos B."/>
            <person name="Lu D."/>
            <person name="Skrede I."/>
            <person name="Drula E."/>
            <person name="Henrissat B."/>
            <person name="Morin E."/>
            <person name="Kohler A."/>
            <person name="Barry K."/>
            <person name="LaButti K."/>
            <person name="Morin E."/>
            <person name="Salamov A."/>
            <person name="Lipzen A."/>
            <person name="Mereny Z."/>
            <person name="Hegedus B."/>
            <person name="Baldrian P."/>
            <person name="Stursova M."/>
            <person name="Weitz H."/>
            <person name="Taylor A."/>
            <person name="Grigoriev I.V."/>
            <person name="Nagy L.G."/>
            <person name="Martin F."/>
            <person name="Kauserud H."/>
        </authorList>
    </citation>
    <scope>NUCLEOTIDE SEQUENCE</scope>
    <source>
        <strain evidence="2">CBHHK067</strain>
    </source>
</reference>
<dbReference type="EMBL" id="JARKIE010000035">
    <property type="protein sequence ID" value="KAJ7696262.1"/>
    <property type="molecule type" value="Genomic_DNA"/>
</dbReference>
<feature type="region of interest" description="Disordered" evidence="1">
    <location>
        <begin position="22"/>
        <end position="71"/>
    </location>
</feature>
<keyword evidence="3" id="KW-1185">Reference proteome</keyword>
<proteinExistence type="predicted"/>
<sequence length="189" mass="20340">MTSGTPLLWRGLPARYRPSRHLNPVLSAPRGEPQVIDIEGDDAPTATSPATAHPSSSLHTPSSDTGPTPYANLTAFLTVPASAGAAGSTHSTPTSGSILIAARGGGWRMQRSIQTWQHAHVGVRPQCAWRAANSACTTVFLARARHRRQLFLMREWAASAFRREEQAGGNQEAAPKGELRSREAWSARK</sequence>
<comment type="caution">
    <text evidence="2">The sequence shown here is derived from an EMBL/GenBank/DDBJ whole genome shotgun (WGS) entry which is preliminary data.</text>
</comment>
<protein>
    <submittedName>
        <fullName evidence="2">Uncharacterized protein</fullName>
    </submittedName>
</protein>